<dbReference type="CDD" id="cd16916">
    <property type="entry name" value="HATPase_CheA-like"/>
    <property type="match status" value="1"/>
</dbReference>
<dbReference type="GO" id="GO:0000155">
    <property type="term" value="F:phosphorelay sensor kinase activity"/>
    <property type="evidence" value="ECO:0007669"/>
    <property type="project" value="InterPro"/>
</dbReference>
<evidence type="ECO:0000256" key="8">
    <source>
        <dbReference type="ARBA" id="ARBA00022777"/>
    </source>
</evidence>
<dbReference type="Gene3D" id="1.10.287.560">
    <property type="entry name" value="Histidine kinase CheA-like, homodimeric domain"/>
    <property type="match status" value="1"/>
</dbReference>
<dbReference type="Proteomes" id="UP000238701">
    <property type="component" value="Unassembled WGS sequence"/>
</dbReference>
<dbReference type="GO" id="GO:0005737">
    <property type="term" value="C:cytoplasm"/>
    <property type="evidence" value="ECO:0007669"/>
    <property type="project" value="InterPro"/>
</dbReference>
<evidence type="ECO:0000256" key="9">
    <source>
        <dbReference type="ARBA" id="ARBA00022840"/>
    </source>
</evidence>
<dbReference type="SMART" id="SM00387">
    <property type="entry name" value="HATPase_c"/>
    <property type="match status" value="1"/>
</dbReference>
<feature type="compositionally biased region" description="Low complexity" evidence="13">
    <location>
        <begin position="144"/>
        <end position="160"/>
    </location>
</feature>
<keyword evidence="8 17" id="KW-0418">Kinase</keyword>
<evidence type="ECO:0000256" key="3">
    <source>
        <dbReference type="ARBA" id="ARBA00021495"/>
    </source>
</evidence>
<sequence>MDIDRELLLKSFVSETGEGLAQMEEALLELESHPEDAELVNTVFRVVHTFKGNAGIFELRHAQEFAHALEDLLDKIRARELSFSPDVTDVLLASMDVLRTFTAAAAAGKDAATAKSQKLLQQMKEELEAAAPAAKHEPEGASEPAANAADKAKPAPTATAARTLRVDVQKLDRLLDLTGEIAIARGRTARLLESREQVSIDELAIAHDAETTLQAELQELVMKVRMVPVGPLFRQYQRTVRDLARELGKTVNLQIEGGEVEVDTSVVEHLRDPMLHMVRNALDHGIERPEQRRKAGKPPAGTITLRARHEAGNISIEVEDDGAGLDRARILDAAKTRGIAVDPILTDHEVYQLVFESGLSTTAHVSNFSGRGVGMDVVRRNVQALRGSVSVSSRPGRGSTVHLRFPLTLAIIEGFGVDVGENTYVIPLDQVVECVELPVEQRDLDYGAGVLQLRGEPVPYLQLRDYFQLSGGRGARQNVVVVQHDNKRAGLVVDTLHGATQTVIKPLAHLFKDVPGVSSSAILSSGQVALILDVSTLLRAVIAEQAHAVE</sequence>
<dbReference type="SUPFAM" id="SSF55874">
    <property type="entry name" value="ATPase domain of HSP90 chaperone/DNA topoisomerase II/histidine kinase"/>
    <property type="match status" value="1"/>
</dbReference>
<dbReference type="PANTHER" id="PTHR43395:SF10">
    <property type="entry name" value="CHEMOTAXIS PROTEIN CHEA"/>
    <property type="match status" value="1"/>
</dbReference>
<dbReference type="SUPFAM" id="SSF50341">
    <property type="entry name" value="CheW-like"/>
    <property type="match status" value="1"/>
</dbReference>
<evidence type="ECO:0000259" key="16">
    <source>
        <dbReference type="PROSITE" id="PS50894"/>
    </source>
</evidence>
<evidence type="ECO:0000256" key="7">
    <source>
        <dbReference type="ARBA" id="ARBA00022741"/>
    </source>
</evidence>
<dbReference type="PANTHER" id="PTHR43395">
    <property type="entry name" value="SENSOR HISTIDINE KINASE CHEA"/>
    <property type="match status" value="1"/>
</dbReference>
<dbReference type="InterPro" id="IPR003594">
    <property type="entry name" value="HATPase_dom"/>
</dbReference>
<name>A0A2U3K529_9BACT</name>
<keyword evidence="5 12" id="KW-0597">Phosphoprotein</keyword>
<dbReference type="InterPro" id="IPR036641">
    <property type="entry name" value="HPT_dom_sf"/>
</dbReference>
<feature type="domain" description="CheW-like" evidence="15">
    <location>
        <begin position="411"/>
        <end position="543"/>
    </location>
</feature>
<dbReference type="SMART" id="SM00073">
    <property type="entry name" value="HPT"/>
    <property type="match status" value="1"/>
</dbReference>
<evidence type="ECO:0000256" key="6">
    <source>
        <dbReference type="ARBA" id="ARBA00022679"/>
    </source>
</evidence>
<evidence type="ECO:0000256" key="13">
    <source>
        <dbReference type="SAM" id="MobiDB-lite"/>
    </source>
</evidence>
<evidence type="ECO:0000256" key="1">
    <source>
        <dbReference type="ARBA" id="ARBA00000085"/>
    </source>
</evidence>
<dbReference type="SMART" id="SM00260">
    <property type="entry name" value="CheW"/>
    <property type="match status" value="1"/>
</dbReference>
<dbReference type="CDD" id="cd00088">
    <property type="entry name" value="HPT"/>
    <property type="match status" value="1"/>
</dbReference>
<evidence type="ECO:0000256" key="2">
    <source>
        <dbReference type="ARBA" id="ARBA00012438"/>
    </source>
</evidence>
<dbReference type="EMBL" id="OMOD01000038">
    <property type="protein sequence ID" value="SPF34719.1"/>
    <property type="molecule type" value="Genomic_DNA"/>
</dbReference>
<dbReference type="PROSITE" id="PS50109">
    <property type="entry name" value="HIS_KIN"/>
    <property type="match status" value="1"/>
</dbReference>
<organism evidence="17 18">
    <name type="scientific">Candidatus Sulfotelmatobacter kueseliae</name>
    <dbReference type="NCBI Taxonomy" id="2042962"/>
    <lineage>
        <taxon>Bacteria</taxon>
        <taxon>Pseudomonadati</taxon>
        <taxon>Acidobacteriota</taxon>
        <taxon>Terriglobia</taxon>
        <taxon>Terriglobales</taxon>
        <taxon>Candidatus Korobacteraceae</taxon>
        <taxon>Candidatus Sulfotelmatobacter</taxon>
    </lineage>
</organism>
<dbReference type="GO" id="GO:0006935">
    <property type="term" value="P:chemotaxis"/>
    <property type="evidence" value="ECO:0007669"/>
    <property type="project" value="UniProtKB-KW"/>
</dbReference>
<evidence type="ECO:0000313" key="18">
    <source>
        <dbReference type="Proteomes" id="UP000238701"/>
    </source>
</evidence>
<gene>
    <name evidence="17" type="ORF">SBA1_1320002</name>
</gene>
<dbReference type="InterPro" id="IPR004358">
    <property type="entry name" value="Sig_transdc_His_kin-like_C"/>
</dbReference>
<dbReference type="InterPro" id="IPR004105">
    <property type="entry name" value="CheA-like_dim"/>
</dbReference>
<dbReference type="Pfam" id="PF02518">
    <property type="entry name" value="HATPase_c"/>
    <property type="match status" value="1"/>
</dbReference>
<dbReference type="Gene3D" id="2.30.30.40">
    <property type="entry name" value="SH3 Domains"/>
    <property type="match status" value="1"/>
</dbReference>
<keyword evidence="9" id="KW-0067">ATP-binding</keyword>
<dbReference type="InterPro" id="IPR036097">
    <property type="entry name" value="HisK_dim/P_sf"/>
</dbReference>
<dbReference type="InterPro" id="IPR008207">
    <property type="entry name" value="Sig_transdc_His_kin_Hpt_dom"/>
</dbReference>
<dbReference type="EC" id="2.7.13.3" evidence="2"/>
<dbReference type="InterPro" id="IPR037006">
    <property type="entry name" value="CheA-like_homodim_sf"/>
</dbReference>
<dbReference type="AlphaFoldDB" id="A0A2U3K529"/>
<dbReference type="PROSITE" id="PS50894">
    <property type="entry name" value="HPT"/>
    <property type="match status" value="1"/>
</dbReference>
<feature type="region of interest" description="Disordered" evidence="13">
    <location>
        <begin position="127"/>
        <end position="160"/>
    </location>
</feature>
<evidence type="ECO:0000259" key="15">
    <source>
        <dbReference type="PROSITE" id="PS50851"/>
    </source>
</evidence>
<dbReference type="Gene3D" id="3.30.565.10">
    <property type="entry name" value="Histidine kinase-like ATPase, C-terminal domain"/>
    <property type="match status" value="1"/>
</dbReference>
<comment type="catalytic activity">
    <reaction evidence="1">
        <text>ATP + protein L-histidine = ADP + protein N-phospho-L-histidine.</text>
        <dbReference type="EC" id="2.7.13.3"/>
    </reaction>
</comment>
<feature type="domain" description="Histidine kinase" evidence="14">
    <location>
        <begin position="213"/>
        <end position="409"/>
    </location>
</feature>
<keyword evidence="10" id="KW-0902">Two-component regulatory system</keyword>
<dbReference type="GO" id="GO:0005524">
    <property type="term" value="F:ATP binding"/>
    <property type="evidence" value="ECO:0007669"/>
    <property type="project" value="UniProtKB-KW"/>
</dbReference>
<evidence type="ECO:0000256" key="12">
    <source>
        <dbReference type="PROSITE-ProRule" id="PRU00110"/>
    </source>
</evidence>
<dbReference type="SUPFAM" id="SSF47384">
    <property type="entry name" value="Homodimeric domain of signal transducing histidine kinase"/>
    <property type="match status" value="1"/>
</dbReference>
<dbReference type="Gene3D" id="1.20.120.160">
    <property type="entry name" value="HPT domain"/>
    <property type="match status" value="1"/>
</dbReference>
<dbReference type="InterPro" id="IPR002545">
    <property type="entry name" value="CheW-lke_dom"/>
</dbReference>
<evidence type="ECO:0000256" key="4">
    <source>
        <dbReference type="ARBA" id="ARBA00022500"/>
    </source>
</evidence>
<dbReference type="SUPFAM" id="SSF47226">
    <property type="entry name" value="Histidine-containing phosphotransfer domain, HPT domain"/>
    <property type="match status" value="1"/>
</dbReference>
<dbReference type="InterPro" id="IPR051315">
    <property type="entry name" value="Bact_Chemotaxis_CheA"/>
</dbReference>
<evidence type="ECO:0000259" key="14">
    <source>
        <dbReference type="PROSITE" id="PS50109"/>
    </source>
</evidence>
<comment type="function">
    <text evidence="11">Involved in the transmission of sensory signals from the chemoreceptors to the flagellar motors. CheA is autophosphorylated; it can transfer its phosphate group to either CheB or CheY.</text>
</comment>
<dbReference type="Pfam" id="PF01627">
    <property type="entry name" value="Hpt"/>
    <property type="match status" value="1"/>
</dbReference>
<dbReference type="Pfam" id="PF01584">
    <property type="entry name" value="CheW"/>
    <property type="match status" value="1"/>
</dbReference>
<evidence type="ECO:0000256" key="10">
    <source>
        <dbReference type="ARBA" id="ARBA00023012"/>
    </source>
</evidence>
<keyword evidence="7" id="KW-0547">Nucleotide-binding</keyword>
<feature type="modified residue" description="Phosphohistidine" evidence="12">
    <location>
        <position position="48"/>
    </location>
</feature>
<dbReference type="SMART" id="SM01231">
    <property type="entry name" value="H-kinase_dim"/>
    <property type="match status" value="1"/>
</dbReference>
<accession>A0A2U3K529</accession>
<feature type="domain" description="HPt" evidence="16">
    <location>
        <begin position="1"/>
        <end position="105"/>
    </location>
</feature>
<dbReference type="InterPro" id="IPR005467">
    <property type="entry name" value="His_kinase_dom"/>
</dbReference>
<dbReference type="Pfam" id="PF02895">
    <property type="entry name" value="H-kinase_dim"/>
    <property type="match status" value="1"/>
</dbReference>
<dbReference type="PRINTS" id="PR00344">
    <property type="entry name" value="BCTRLSENSOR"/>
</dbReference>
<keyword evidence="4" id="KW-0145">Chemotaxis</keyword>
<reference evidence="18" key="1">
    <citation type="submission" date="2018-02" db="EMBL/GenBank/DDBJ databases">
        <authorList>
            <person name="Hausmann B."/>
        </authorList>
    </citation>
    <scope>NUCLEOTIDE SEQUENCE [LARGE SCALE GENOMIC DNA]</scope>
    <source>
        <strain evidence="18">Peat soil MAG SbA1</strain>
    </source>
</reference>
<dbReference type="PROSITE" id="PS50851">
    <property type="entry name" value="CHEW"/>
    <property type="match status" value="1"/>
</dbReference>
<evidence type="ECO:0000256" key="11">
    <source>
        <dbReference type="ARBA" id="ARBA00035100"/>
    </source>
</evidence>
<evidence type="ECO:0000313" key="17">
    <source>
        <dbReference type="EMBL" id="SPF34719.1"/>
    </source>
</evidence>
<protein>
    <recommendedName>
        <fullName evidence="3">Chemotaxis protein CheA</fullName>
        <ecNumber evidence="2">2.7.13.3</ecNumber>
    </recommendedName>
</protein>
<dbReference type="InterPro" id="IPR036061">
    <property type="entry name" value="CheW-like_dom_sf"/>
</dbReference>
<proteinExistence type="predicted"/>
<evidence type="ECO:0000256" key="5">
    <source>
        <dbReference type="ARBA" id="ARBA00022553"/>
    </source>
</evidence>
<keyword evidence="6" id="KW-0808">Transferase</keyword>
<dbReference type="FunFam" id="3.30.565.10:FF:000016">
    <property type="entry name" value="Chemotaxis protein CheA, putative"/>
    <property type="match status" value="1"/>
</dbReference>
<dbReference type="InterPro" id="IPR036890">
    <property type="entry name" value="HATPase_C_sf"/>
</dbReference>